<reference evidence="1" key="3">
    <citation type="submission" date="2023-05" db="EMBL/GenBank/DDBJ databases">
        <authorList>
            <person name="Smith C.H."/>
        </authorList>
    </citation>
    <scope>NUCLEOTIDE SEQUENCE</scope>
    <source>
        <strain evidence="1">CHS0354</strain>
        <tissue evidence="1">Mantle</tissue>
    </source>
</reference>
<gene>
    <name evidence="1" type="ORF">CHS0354_035487</name>
</gene>
<sequence>MASIISDKLLQKLEEIPCSFNLKIKGITQRQGKILLEKLQREFECQEYEHSEEKRRYYNLMTYLHYFCRQLNAALQCNNAALQMDAESIVALGNQAWISYKENSRDEDCQEIDKIIKMVLKLRSNRVKLLEAKAEIAYSYARFGMMYYEKAQTLYQNVLAEVKENDTLPSFLWQYGCGLILRRKLRFHGERKVYETELKQAADLLYNVAKQDKIIRFKSRAWAEIGNLAFYAKKRCVNWQKLFPKEINHISVDKMFSMAAESNIHVNDVPALEQCANYLKKRGQNEICAQILQQTIVVKQSSRAYQWLAHLKMIKYLLKMKRMKEWPTQESPTCINYCKETQEIVLLYDTAINLQQNITAMECKAKFLYRIGHFKDAIDVFHNIYCLLQTTDTQPQDIDRIIQVFCQVYHAKCILGLSRDESAITQAKDLIRSAIEMSFDFQGKSRAEARRECYRILPDCKIDDNSSKDEDELPRMRNLQNIALAEMKYLLQNGERTTEFIVEEIALCELIKDDDRAIQLWTEIAGRMIDIEKPIDIAEELINNKEFDKGLFLLKQNIICGKLPAEMKGFTIKAQLDGAMNALEKDDSVLARTRFLDAFNFRFLDQDTTNRDMLHIFFLAHEYNKDLTWKLQQSFDEMTKLKITSCFDTTPGSSQVENLDDNLHKSYIIAVLMDKTDLENDDFATEFFKTSIRKAQCTQMKHIRTKALVAVKLSEQVAISFLLGDTPHVQLGNDFQQDKNKFMHEFFLKALLN</sequence>
<accession>A0AAE0RVV2</accession>
<protein>
    <submittedName>
        <fullName evidence="1">Uncharacterized protein</fullName>
    </submittedName>
</protein>
<organism evidence="1 2">
    <name type="scientific">Potamilus streckersoni</name>
    <dbReference type="NCBI Taxonomy" id="2493646"/>
    <lineage>
        <taxon>Eukaryota</taxon>
        <taxon>Metazoa</taxon>
        <taxon>Spiralia</taxon>
        <taxon>Lophotrochozoa</taxon>
        <taxon>Mollusca</taxon>
        <taxon>Bivalvia</taxon>
        <taxon>Autobranchia</taxon>
        <taxon>Heteroconchia</taxon>
        <taxon>Palaeoheterodonta</taxon>
        <taxon>Unionida</taxon>
        <taxon>Unionoidea</taxon>
        <taxon>Unionidae</taxon>
        <taxon>Ambleminae</taxon>
        <taxon>Lampsilini</taxon>
        <taxon>Potamilus</taxon>
    </lineage>
</organism>
<dbReference type="Gene3D" id="1.25.40.10">
    <property type="entry name" value="Tetratricopeptide repeat domain"/>
    <property type="match status" value="1"/>
</dbReference>
<reference evidence="1" key="1">
    <citation type="journal article" date="2021" name="Genome Biol. Evol.">
        <title>A High-Quality Reference Genome for a Parasitic Bivalve with Doubly Uniparental Inheritance (Bivalvia: Unionida).</title>
        <authorList>
            <person name="Smith C.H."/>
        </authorList>
    </citation>
    <scope>NUCLEOTIDE SEQUENCE</scope>
    <source>
        <strain evidence="1">CHS0354</strain>
    </source>
</reference>
<dbReference type="InterPro" id="IPR011990">
    <property type="entry name" value="TPR-like_helical_dom_sf"/>
</dbReference>
<dbReference type="Proteomes" id="UP001195483">
    <property type="component" value="Unassembled WGS sequence"/>
</dbReference>
<evidence type="ECO:0000313" key="2">
    <source>
        <dbReference type="Proteomes" id="UP001195483"/>
    </source>
</evidence>
<reference evidence="1" key="2">
    <citation type="journal article" date="2021" name="Genome Biol. Evol.">
        <title>Developing a high-quality reference genome for a parasitic bivalve with doubly uniparental inheritance (Bivalvia: Unionida).</title>
        <authorList>
            <person name="Smith C.H."/>
        </authorList>
    </citation>
    <scope>NUCLEOTIDE SEQUENCE</scope>
    <source>
        <strain evidence="1">CHS0354</strain>
        <tissue evidence="1">Mantle</tissue>
    </source>
</reference>
<keyword evidence="2" id="KW-1185">Reference proteome</keyword>
<comment type="caution">
    <text evidence="1">The sequence shown here is derived from an EMBL/GenBank/DDBJ whole genome shotgun (WGS) entry which is preliminary data.</text>
</comment>
<name>A0AAE0RVV2_9BIVA</name>
<dbReference type="AlphaFoldDB" id="A0AAE0RVV2"/>
<evidence type="ECO:0000313" key="1">
    <source>
        <dbReference type="EMBL" id="KAK3580444.1"/>
    </source>
</evidence>
<dbReference type="EMBL" id="JAEAOA010002071">
    <property type="protein sequence ID" value="KAK3580444.1"/>
    <property type="molecule type" value="Genomic_DNA"/>
</dbReference>
<proteinExistence type="predicted"/>